<keyword evidence="8" id="KW-1185">Reference proteome</keyword>
<proteinExistence type="inferred from homology"/>
<evidence type="ECO:0000313" key="7">
    <source>
        <dbReference type="EMBL" id="GHO44765.1"/>
    </source>
</evidence>
<dbReference type="EC" id="3.2.2.21" evidence="3"/>
<dbReference type="GO" id="GO:0008725">
    <property type="term" value="F:DNA-3-methyladenine glycosylase activity"/>
    <property type="evidence" value="ECO:0007669"/>
    <property type="project" value="TreeGrafter"/>
</dbReference>
<dbReference type="RefSeq" id="WP_220194137.1">
    <property type="nucleotide sequence ID" value="NZ_BNJF01000001.1"/>
</dbReference>
<dbReference type="GO" id="GO:0032131">
    <property type="term" value="F:alkylated DNA binding"/>
    <property type="evidence" value="ECO:0007669"/>
    <property type="project" value="TreeGrafter"/>
</dbReference>
<dbReference type="Proteomes" id="UP000612362">
    <property type="component" value="Unassembled WGS sequence"/>
</dbReference>
<dbReference type="InterPro" id="IPR003265">
    <property type="entry name" value="HhH-GPD_domain"/>
</dbReference>
<comment type="catalytic activity">
    <reaction evidence="1">
        <text>Hydrolysis of alkylated DNA, releasing 3-methyladenine, 3-methylguanine, 7-methylguanine and 7-methyladenine.</text>
        <dbReference type="EC" id="3.2.2.21"/>
    </reaction>
</comment>
<dbReference type="Gene3D" id="1.10.340.30">
    <property type="entry name" value="Hypothetical protein, domain 2"/>
    <property type="match status" value="1"/>
</dbReference>
<reference evidence="7" key="1">
    <citation type="submission" date="2020-10" db="EMBL/GenBank/DDBJ databases">
        <title>Taxonomic study of unclassified bacteria belonging to the class Ktedonobacteria.</title>
        <authorList>
            <person name="Yabe S."/>
            <person name="Wang C.M."/>
            <person name="Zheng Y."/>
            <person name="Sakai Y."/>
            <person name="Cavaletti L."/>
            <person name="Monciardini P."/>
            <person name="Donadio S."/>
        </authorList>
    </citation>
    <scope>NUCLEOTIDE SEQUENCE</scope>
    <source>
        <strain evidence="7">SOSP1-1</strain>
    </source>
</reference>
<dbReference type="GO" id="GO:0006285">
    <property type="term" value="P:base-excision repair, AP site formation"/>
    <property type="evidence" value="ECO:0007669"/>
    <property type="project" value="TreeGrafter"/>
</dbReference>
<evidence type="ECO:0000256" key="1">
    <source>
        <dbReference type="ARBA" id="ARBA00000086"/>
    </source>
</evidence>
<dbReference type="EMBL" id="BNJF01000001">
    <property type="protein sequence ID" value="GHO44765.1"/>
    <property type="molecule type" value="Genomic_DNA"/>
</dbReference>
<organism evidence="7 8">
    <name type="scientific">Ktedonospora formicarum</name>
    <dbReference type="NCBI Taxonomy" id="2778364"/>
    <lineage>
        <taxon>Bacteria</taxon>
        <taxon>Bacillati</taxon>
        <taxon>Chloroflexota</taxon>
        <taxon>Ktedonobacteria</taxon>
        <taxon>Ktedonobacterales</taxon>
        <taxon>Ktedonobacteraceae</taxon>
        <taxon>Ktedonospora</taxon>
    </lineage>
</organism>
<evidence type="ECO:0000256" key="4">
    <source>
        <dbReference type="ARBA" id="ARBA00022763"/>
    </source>
</evidence>
<dbReference type="GO" id="GO:0006307">
    <property type="term" value="P:DNA alkylation repair"/>
    <property type="evidence" value="ECO:0007669"/>
    <property type="project" value="TreeGrafter"/>
</dbReference>
<evidence type="ECO:0000256" key="5">
    <source>
        <dbReference type="ARBA" id="ARBA00023204"/>
    </source>
</evidence>
<keyword evidence="4" id="KW-0227">DNA damage</keyword>
<keyword evidence="5" id="KW-0234">DNA repair</keyword>
<dbReference type="InterPro" id="IPR051912">
    <property type="entry name" value="Alkylbase_DNA_Glycosylase/TA"/>
</dbReference>
<evidence type="ECO:0000313" key="8">
    <source>
        <dbReference type="Proteomes" id="UP000612362"/>
    </source>
</evidence>
<feature type="domain" description="HhH-GPD" evidence="6">
    <location>
        <begin position="52"/>
        <end position="206"/>
    </location>
</feature>
<name>A0A8J3MTU8_9CHLR</name>
<comment type="caution">
    <text evidence="7">The sequence shown here is derived from an EMBL/GenBank/DDBJ whole genome shotgun (WGS) entry which is preliminary data.</text>
</comment>
<gene>
    <name evidence="7" type="ORF">KSX_29280</name>
</gene>
<sequence>MTTQKPFSDTIIEATTYLRHADPVLAQAIERVGPCTLMPDPNIFEALVDAIISQQISIPAADTIMGRLRRLVPENRIEPHTLLPLTHDDLRGVGLSNAKAHYIQSLLEHITSGQLHLETLDAYDDEEIIQQLCAVKGIGRWSAEMILVFCLGRPDVLPVDDLGFQEAVRQVYGLSERPKPRDLRMRGECWRPYRTFATWYLWAWKERLNGKHRPRTRIVSL</sequence>
<accession>A0A8J3MTU8</accession>
<dbReference type="GO" id="GO:0032993">
    <property type="term" value="C:protein-DNA complex"/>
    <property type="evidence" value="ECO:0007669"/>
    <property type="project" value="TreeGrafter"/>
</dbReference>
<dbReference type="Pfam" id="PF00730">
    <property type="entry name" value="HhH-GPD"/>
    <property type="match status" value="1"/>
</dbReference>
<dbReference type="AlphaFoldDB" id="A0A8J3MTU8"/>
<dbReference type="GO" id="GO:0005737">
    <property type="term" value="C:cytoplasm"/>
    <property type="evidence" value="ECO:0007669"/>
    <property type="project" value="TreeGrafter"/>
</dbReference>
<dbReference type="SMART" id="SM00478">
    <property type="entry name" value="ENDO3c"/>
    <property type="match status" value="1"/>
</dbReference>
<dbReference type="PANTHER" id="PTHR43003:SF5">
    <property type="entry name" value="DNA-3-METHYLADENINE GLYCOSYLASE"/>
    <property type="match status" value="1"/>
</dbReference>
<protein>
    <recommendedName>
        <fullName evidence="3">DNA-3-methyladenine glycosylase II</fullName>
        <ecNumber evidence="3">3.2.2.21</ecNumber>
    </recommendedName>
</protein>
<dbReference type="GO" id="GO:0043916">
    <property type="term" value="F:DNA-7-methylguanine glycosylase activity"/>
    <property type="evidence" value="ECO:0007669"/>
    <property type="project" value="TreeGrafter"/>
</dbReference>
<evidence type="ECO:0000259" key="6">
    <source>
        <dbReference type="SMART" id="SM00478"/>
    </source>
</evidence>
<dbReference type="Gene3D" id="1.10.1670.40">
    <property type="match status" value="1"/>
</dbReference>
<dbReference type="FunFam" id="1.10.340.30:FF:000004">
    <property type="entry name" value="DNA-3-methyladenine glycosylase II"/>
    <property type="match status" value="1"/>
</dbReference>
<dbReference type="PANTHER" id="PTHR43003">
    <property type="entry name" value="DNA-3-METHYLADENINE GLYCOSYLASE"/>
    <property type="match status" value="1"/>
</dbReference>
<evidence type="ECO:0000256" key="3">
    <source>
        <dbReference type="ARBA" id="ARBA00012000"/>
    </source>
</evidence>
<dbReference type="SUPFAM" id="SSF48150">
    <property type="entry name" value="DNA-glycosylase"/>
    <property type="match status" value="1"/>
</dbReference>
<evidence type="ECO:0000256" key="2">
    <source>
        <dbReference type="ARBA" id="ARBA00010817"/>
    </source>
</evidence>
<dbReference type="CDD" id="cd00056">
    <property type="entry name" value="ENDO3c"/>
    <property type="match status" value="1"/>
</dbReference>
<dbReference type="InterPro" id="IPR011257">
    <property type="entry name" value="DNA_glycosylase"/>
</dbReference>
<comment type="similarity">
    <text evidence="2">Belongs to the alkylbase DNA glycosidase AlkA family.</text>
</comment>